<protein>
    <submittedName>
        <fullName evidence="5">N-acetylmuramoyl-L-alanine amidase</fullName>
    </submittedName>
</protein>
<evidence type="ECO:0000313" key="5">
    <source>
        <dbReference type="EMBL" id="PXW91577.1"/>
    </source>
</evidence>
<dbReference type="InterPro" id="IPR002508">
    <property type="entry name" value="MurNAc-LAA_cat"/>
</dbReference>
<dbReference type="InterPro" id="IPR050695">
    <property type="entry name" value="N-acetylmuramoyl_amidase_3"/>
</dbReference>
<keyword evidence="1" id="KW-0378">Hydrolase</keyword>
<dbReference type="GO" id="GO:0009253">
    <property type="term" value="P:peptidoglycan catabolic process"/>
    <property type="evidence" value="ECO:0007669"/>
    <property type="project" value="InterPro"/>
</dbReference>
<dbReference type="GO" id="GO:0030288">
    <property type="term" value="C:outer membrane-bounded periplasmic space"/>
    <property type="evidence" value="ECO:0007669"/>
    <property type="project" value="TreeGrafter"/>
</dbReference>
<feature type="compositionally biased region" description="Polar residues" evidence="3">
    <location>
        <begin position="99"/>
        <end position="108"/>
    </location>
</feature>
<dbReference type="PANTHER" id="PTHR30404">
    <property type="entry name" value="N-ACETYLMURAMOYL-L-ALANINE AMIDASE"/>
    <property type="match status" value="1"/>
</dbReference>
<dbReference type="GO" id="GO:0008745">
    <property type="term" value="F:N-acetylmuramoyl-L-alanine amidase activity"/>
    <property type="evidence" value="ECO:0007669"/>
    <property type="project" value="InterPro"/>
</dbReference>
<accession>A0A2V3WAT8</accession>
<dbReference type="SMART" id="SM00646">
    <property type="entry name" value="Ami_3"/>
    <property type="match status" value="1"/>
</dbReference>
<proteinExistence type="predicted"/>
<feature type="domain" description="SH3b" evidence="4">
    <location>
        <begin position="24"/>
        <end position="86"/>
    </location>
</feature>
<dbReference type="SUPFAM" id="SSF53187">
    <property type="entry name" value="Zn-dependent exopeptidases"/>
    <property type="match status" value="1"/>
</dbReference>
<dbReference type="CDD" id="cd02696">
    <property type="entry name" value="MurNAc-LAA"/>
    <property type="match status" value="1"/>
</dbReference>
<evidence type="ECO:0000256" key="2">
    <source>
        <dbReference type="ARBA" id="ARBA00023316"/>
    </source>
</evidence>
<dbReference type="SMART" id="SM00287">
    <property type="entry name" value="SH3b"/>
    <property type="match status" value="2"/>
</dbReference>
<dbReference type="Proteomes" id="UP000247922">
    <property type="component" value="Unassembled WGS sequence"/>
</dbReference>
<dbReference type="AlphaFoldDB" id="A0A2V3WAT8"/>
<dbReference type="Pfam" id="PF08239">
    <property type="entry name" value="SH3_3"/>
    <property type="match status" value="2"/>
</dbReference>
<dbReference type="RefSeq" id="WP_110250881.1">
    <property type="nucleotide sequence ID" value="NZ_QJJR01000004.1"/>
</dbReference>
<comment type="caution">
    <text evidence="5">The sequence shown here is derived from an EMBL/GenBank/DDBJ whole genome shotgun (WGS) entry which is preliminary data.</text>
</comment>
<organism evidence="5 6">
    <name type="scientific">Streptohalobacillus salinus</name>
    <dbReference type="NCBI Taxonomy" id="621096"/>
    <lineage>
        <taxon>Bacteria</taxon>
        <taxon>Bacillati</taxon>
        <taxon>Bacillota</taxon>
        <taxon>Bacilli</taxon>
        <taxon>Bacillales</taxon>
        <taxon>Bacillaceae</taxon>
        <taxon>Streptohalobacillus</taxon>
    </lineage>
</organism>
<dbReference type="PANTHER" id="PTHR30404:SF0">
    <property type="entry name" value="N-ACETYLMURAMOYL-L-ALANINE AMIDASE AMIC"/>
    <property type="match status" value="1"/>
</dbReference>
<dbReference type="Pfam" id="PF01520">
    <property type="entry name" value="Amidase_3"/>
    <property type="match status" value="1"/>
</dbReference>
<dbReference type="EMBL" id="QJJR01000004">
    <property type="protein sequence ID" value="PXW91577.1"/>
    <property type="molecule type" value="Genomic_DNA"/>
</dbReference>
<dbReference type="Gene3D" id="2.30.30.40">
    <property type="entry name" value="SH3 Domains"/>
    <property type="match status" value="2"/>
</dbReference>
<dbReference type="InterPro" id="IPR003646">
    <property type="entry name" value="SH3-like_bac-type"/>
</dbReference>
<dbReference type="Gene3D" id="3.40.630.40">
    <property type="entry name" value="Zn-dependent exopeptidases"/>
    <property type="match status" value="1"/>
</dbReference>
<dbReference type="GO" id="GO:0071555">
    <property type="term" value="P:cell wall organization"/>
    <property type="evidence" value="ECO:0007669"/>
    <property type="project" value="UniProtKB-KW"/>
</dbReference>
<feature type="region of interest" description="Disordered" evidence="3">
    <location>
        <begin position="87"/>
        <end position="108"/>
    </location>
</feature>
<name>A0A2V3WAT8_9BACI</name>
<evidence type="ECO:0000313" key="6">
    <source>
        <dbReference type="Proteomes" id="UP000247922"/>
    </source>
</evidence>
<gene>
    <name evidence="5" type="ORF">DES38_1041</name>
</gene>
<sequence>MRYIKPLVILIVFILFMSPLVLTADSIKINADDLRVRSGPGTNFDPIGHVNTGDTFEQLDLEDGWIQINYQGSTGWVHQDFVLSVSDDGANPDEETSSTDDTVIETSKSDSVSFPYETTVELAVIHLRAEPDVFSERIAKLKKKTNVTVIDQVDGEWYHVETDEEVGYVKQAILDLKQTEPIGVSPFVGKTIVIDPGHGGIDVGAISLDDEYESIHTLITANHLKNKLEARGATIRMTRDDDFYYPLTPRATLSNYLKADLFLSLHYNSEPSYPTANGIDTYYRNASRIELANDVHQAILTETGANDRGVASGNYSVLRNNRRPGLLLELGFLSNTQEERLILQRSYQDKLAEGISNGVEKYFSR</sequence>
<dbReference type="OrthoDB" id="9806267at2"/>
<dbReference type="PROSITE" id="PS51781">
    <property type="entry name" value="SH3B"/>
    <property type="match status" value="1"/>
</dbReference>
<evidence type="ECO:0000256" key="3">
    <source>
        <dbReference type="SAM" id="MobiDB-lite"/>
    </source>
</evidence>
<keyword evidence="6" id="KW-1185">Reference proteome</keyword>
<keyword evidence="2" id="KW-0961">Cell wall biogenesis/degradation</keyword>
<reference evidence="5 6" key="1">
    <citation type="submission" date="2018-05" db="EMBL/GenBank/DDBJ databases">
        <title>Genomic Encyclopedia of Type Strains, Phase IV (KMG-IV): sequencing the most valuable type-strain genomes for metagenomic binning, comparative biology and taxonomic classification.</title>
        <authorList>
            <person name="Goeker M."/>
        </authorList>
    </citation>
    <scope>NUCLEOTIDE SEQUENCE [LARGE SCALE GENOMIC DNA]</scope>
    <source>
        <strain evidence="5 6">DSM 22440</strain>
    </source>
</reference>
<evidence type="ECO:0000256" key="1">
    <source>
        <dbReference type="ARBA" id="ARBA00022801"/>
    </source>
</evidence>
<evidence type="ECO:0000259" key="4">
    <source>
        <dbReference type="PROSITE" id="PS51781"/>
    </source>
</evidence>